<dbReference type="AlphaFoldDB" id="A0A067R8S5"/>
<keyword evidence="2" id="KW-1185">Reference proteome</keyword>
<proteinExistence type="predicted"/>
<gene>
    <name evidence="1" type="ORF">L798_05875</name>
</gene>
<evidence type="ECO:0000313" key="1">
    <source>
        <dbReference type="EMBL" id="KDR18995.1"/>
    </source>
</evidence>
<accession>A0A067R8S5</accession>
<dbReference type="Proteomes" id="UP000027135">
    <property type="component" value="Unassembled WGS sequence"/>
</dbReference>
<name>A0A067R8S5_ZOONE</name>
<evidence type="ECO:0000313" key="2">
    <source>
        <dbReference type="Proteomes" id="UP000027135"/>
    </source>
</evidence>
<protein>
    <submittedName>
        <fullName evidence="1">Uncharacterized protein</fullName>
    </submittedName>
</protein>
<sequence>MLQPYPIFRCSKDCRVSCSQRTRATLDHPEAVERQIPVQETCDQCRNLELSPRQLSEPVHTGLAEQKR</sequence>
<dbReference type="EMBL" id="KK852665">
    <property type="protein sequence ID" value="KDR18995.1"/>
    <property type="molecule type" value="Genomic_DNA"/>
</dbReference>
<dbReference type="InParanoid" id="A0A067R8S5"/>
<reference evidence="1 2" key="1">
    <citation type="journal article" date="2014" name="Nat. Commun.">
        <title>Molecular traces of alternative social organization in a termite genome.</title>
        <authorList>
            <person name="Terrapon N."/>
            <person name="Li C."/>
            <person name="Robertson H.M."/>
            <person name="Ji L."/>
            <person name="Meng X."/>
            <person name="Booth W."/>
            <person name="Chen Z."/>
            <person name="Childers C.P."/>
            <person name="Glastad K.M."/>
            <person name="Gokhale K."/>
            <person name="Gowin J."/>
            <person name="Gronenberg W."/>
            <person name="Hermansen R.A."/>
            <person name="Hu H."/>
            <person name="Hunt B.G."/>
            <person name="Huylmans A.K."/>
            <person name="Khalil S.M."/>
            <person name="Mitchell R.D."/>
            <person name="Munoz-Torres M.C."/>
            <person name="Mustard J.A."/>
            <person name="Pan H."/>
            <person name="Reese J.T."/>
            <person name="Scharf M.E."/>
            <person name="Sun F."/>
            <person name="Vogel H."/>
            <person name="Xiao J."/>
            <person name="Yang W."/>
            <person name="Yang Z."/>
            <person name="Yang Z."/>
            <person name="Zhou J."/>
            <person name="Zhu J."/>
            <person name="Brent C.S."/>
            <person name="Elsik C.G."/>
            <person name="Goodisman M.A."/>
            <person name="Liberles D.A."/>
            <person name="Roe R.M."/>
            <person name="Vargo E.L."/>
            <person name="Vilcinskas A."/>
            <person name="Wang J."/>
            <person name="Bornberg-Bauer E."/>
            <person name="Korb J."/>
            <person name="Zhang G."/>
            <person name="Liebig J."/>
        </authorList>
    </citation>
    <scope>NUCLEOTIDE SEQUENCE [LARGE SCALE GENOMIC DNA]</scope>
    <source>
        <tissue evidence="1">Whole organism</tissue>
    </source>
</reference>
<organism evidence="1 2">
    <name type="scientific">Zootermopsis nevadensis</name>
    <name type="common">Dampwood termite</name>
    <dbReference type="NCBI Taxonomy" id="136037"/>
    <lineage>
        <taxon>Eukaryota</taxon>
        <taxon>Metazoa</taxon>
        <taxon>Ecdysozoa</taxon>
        <taxon>Arthropoda</taxon>
        <taxon>Hexapoda</taxon>
        <taxon>Insecta</taxon>
        <taxon>Pterygota</taxon>
        <taxon>Neoptera</taxon>
        <taxon>Polyneoptera</taxon>
        <taxon>Dictyoptera</taxon>
        <taxon>Blattodea</taxon>
        <taxon>Blattoidea</taxon>
        <taxon>Termitoidae</taxon>
        <taxon>Termopsidae</taxon>
        <taxon>Zootermopsis</taxon>
    </lineage>
</organism>